<dbReference type="RefSeq" id="XP_031852091.1">
    <property type="nucleotide sequence ID" value="XM_031996200.1"/>
</dbReference>
<gene>
    <name evidence="1" type="ORF">SAPINGB_P001478</name>
</gene>
<reference evidence="1 2" key="1">
    <citation type="submission" date="2019-09" db="EMBL/GenBank/DDBJ databases">
        <authorList>
            <person name="Brejova B."/>
        </authorList>
    </citation>
    <scope>NUCLEOTIDE SEQUENCE [LARGE SCALE GENOMIC DNA]</scope>
</reference>
<evidence type="ECO:0000313" key="2">
    <source>
        <dbReference type="Proteomes" id="UP000398389"/>
    </source>
</evidence>
<dbReference type="EMBL" id="CABVLU010000001">
    <property type="protein sequence ID" value="VVT46970.1"/>
    <property type="molecule type" value="Genomic_DNA"/>
</dbReference>
<dbReference type="Proteomes" id="UP000398389">
    <property type="component" value="Unassembled WGS sequence"/>
</dbReference>
<evidence type="ECO:0008006" key="3">
    <source>
        <dbReference type="Google" id="ProtNLM"/>
    </source>
</evidence>
<dbReference type="AlphaFoldDB" id="A0A5E8B6G9"/>
<protein>
    <recommendedName>
        <fullName evidence="3">F-box domain-containing protein</fullName>
    </recommendedName>
</protein>
<accession>A0A5E8B6G9</accession>
<evidence type="ECO:0000313" key="1">
    <source>
        <dbReference type="EMBL" id="VVT46970.1"/>
    </source>
</evidence>
<keyword evidence="2" id="KW-1185">Reference proteome</keyword>
<sequence length="651" mass="75642">MMSLKFHKLPKETYLELAEYLPLESWRALSQTCQSLRDIYLVLSWGSCRTTFNEAESSPQVTTREISEKQVLNPQKYSWFLNGSVKKIQINPRNIREGDSDTNNFFDEKFPLELYPSLTSLNISLSYGELTLIANRKFMESLSGNPNSPLKVDLNIQDLPDETDVDEKFTEFCNTVLSRHVVDASIIEAKRWPFPNTNFENLLQLSIFLGHLPNIIDQFDHFPNVKELEIYCPYASGSDGFYVPSDLSLLAKFSDSRFEKCFIDLSNPGPLDFTHILLNEHTTETYTLPCVTSLDLIFDDIFNLDLFLKHYQLPNAKTICGTGFDFEGRYEPGWYSKITSIQIQLDSEISQIHFENLGRIFELSAITDVVIDIECYDSYINPVINVLLEGCPCDPTTPREELYNYFSSKLKIENFTDINLYKTRRTINKSSLSKNSNTEIKNYFENVYRMRESIFEQMIMLIKSPESIIEDTDSLMMELCFMSALIEYILQRIADSTTVTKLLLLFEDNINWSPGLRRLCYGHKSLETITVEMRKDPKNMQDYKNFRVPKVRNKFLLGRRGTQSVIYDMKHPDYVYAQIDTFYKEDLPGSSEELSDNELDSQDSDILRFGGYHSEDESIHSGESYGVNEDMWSDVNIHHFGDEYYNEYYDE</sequence>
<proteinExistence type="predicted"/>
<organism evidence="1 2">
    <name type="scientific">Magnusiomyces paraingens</name>
    <dbReference type="NCBI Taxonomy" id="2606893"/>
    <lineage>
        <taxon>Eukaryota</taxon>
        <taxon>Fungi</taxon>
        <taxon>Dikarya</taxon>
        <taxon>Ascomycota</taxon>
        <taxon>Saccharomycotina</taxon>
        <taxon>Dipodascomycetes</taxon>
        <taxon>Dipodascales</taxon>
        <taxon>Dipodascaceae</taxon>
        <taxon>Magnusiomyces</taxon>
    </lineage>
</organism>
<name>A0A5E8B6G9_9ASCO</name>
<dbReference type="GeneID" id="43580300"/>